<evidence type="ECO:0000313" key="4">
    <source>
        <dbReference type="Proteomes" id="UP000295254"/>
    </source>
</evidence>
<dbReference type="AlphaFoldDB" id="A0A4R4KSH2"/>
<accession>A0A4R4KSH2</accession>
<dbReference type="RefSeq" id="WP_093218306.1">
    <property type="nucleotide sequence ID" value="NZ_LT629803.1"/>
</dbReference>
<proteinExistence type="predicted"/>
<dbReference type="Proteomes" id="UP000295254">
    <property type="component" value="Unassembled WGS sequence"/>
</dbReference>
<sequence>MSNSSMDSKKYRWWFAGIFAVSLLVFLAGQVWEFAAPSIQSAPPSHGNNQPSDGISALNLVSIASLATSIASFFGFLITTRIAWRKERREGEFADLDLERKKLELESLRLDMEKKRKEASSRTGGPDISP</sequence>
<gene>
    <name evidence="3" type="ORF">EIY72_00155</name>
</gene>
<keyword evidence="4" id="KW-1185">Reference proteome</keyword>
<keyword evidence="1" id="KW-0175">Coiled coil</keyword>
<feature type="transmembrane region" description="Helical" evidence="2">
    <location>
        <begin position="12"/>
        <end position="35"/>
    </location>
</feature>
<keyword evidence="2" id="KW-1133">Transmembrane helix</keyword>
<feature type="transmembrane region" description="Helical" evidence="2">
    <location>
        <begin position="55"/>
        <end position="79"/>
    </location>
</feature>
<evidence type="ECO:0000256" key="1">
    <source>
        <dbReference type="SAM" id="Coils"/>
    </source>
</evidence>
<keyword evidence="2" id="KW-0472">Membrane</keyword>
<feature type="coiled-coil region" evidence="1">
    <location>
        <begin position="86"/>
        <end position="118"/>
    </location>
</feature>
<protein>
    <submittedName>
        <fullName evidence="3">Uncharacterized protein</fullName>
    </submittedName>
</protein>
<organism evidence="3 4">
    <name type="scientific">Pseudomonas vancouverensis</name>
    <dbReference type="NCBI Taxonomy" id="95300"/>
    <lineage>
        <taxon>Bacteria</taxon>
        <taxon>Pseudomonadati</taxon>
        <taxon>Pseudomonadota</taxon>
        <taxon>Gammaproteobacteria</taxon>
        <taxon>Pseudomonadales</taxon>
        <taxon>Pseudomonadaceae</taxon>
        <taxon>Pseudomonas</taxon>
    </lineage>
</organism>
<name>A0A4R4KSH2_PSEVA</name>
<dbReference type="OrthoDB" id="9998731at2"/>
<comment type="caution">
    <text evidence="3">The sequence shown here is derived from an EMBL/GenBank/DDBJ whole genome shotgun (WGS) entry which is preliminary data.</text>
</comment>
<dbReference type="EMBL" id="RRZK01000001">
    <property type="protein sequence ID" value="TDB69301.1"/>
    <property type="molecule type" value="Genomic_DNA"/>
</dbReference>
<evidence type="ECO:0000256" key="2">
    <source>
        <dbReference type="SAM" id="Phobius"/>
    </source>
</evidence>
<reference evidence="4" key="1">
    <citation type="journal article" date="2019" name="bioRxiv">
        <title>Bacterially produced spermidine induces plant systemic susceptibility to pathogens.</title>
        <authorList>
            <person name="Melnyk R.A."/>
            <person name="Beskrovnaya P.A."/>
            <person name="Liu Z."/>
            <person name="Song Y."/>
            <person name="Haney C.H."/>
        </authorList>
    </citation>
    <scope>NUCLEOTIDE SEQUENCE [LARGE SCALE GENOMIC DNA]</scope>
    <source>
        <strain evidence="4">Dha-51</strain>
    </source>
</reference>
<evidence type="ECO:0000313" key="3">
    <source>
        <dbReference type="EMBL" id="TDB69301.1"/>
    </source>
</evidence>
<keyword evidence="2" id="KW-0812">Transmembrane</keyword>